<evidence type="ECO:0000313" key="2">
    <source>
        <dbReference type="EMBL" id="KAF7840133.1"/>
    </source>
</evidence>
<dbReference type="AlphaFoldDB" id="A0A834XAH4"/>
<reference evidence="2" key="1">
    <citation type="submission" date="2020-09" db="EMBL/GenBank/DDBJ databases">
        <title>Genome-Enabled Discovery of Anthraquinone Biosynthesis in Senna tora.</title>
        <authorList>
            <person name="Kang S.-H."/>
            <person name="Pandey R.P."/>
            <person name="Lee C.-M."/>
            <person name="Sim J.-S."/>
            <person name="Jeong J.-T."/>
            <person name="Choi B.-S."/>
            <person name="Jung M."/>
            <person name="Ginzburg D."/>
            <person name="Zhao K."/>
            <person name="Won S.Y."/>
            <person name="Oh T.-J."/>
            <person name="Yu Y."/>
            <person name="Kim N.-H."/>
            <person name="Lee O.R."/>
            <person name="Lee T.-H."/>
            <person name="Bashyal P."/>
            <person name="Kim T.-S."/>
            <person name="Lee W.-H."/>
            <person name="Kawkins C."/>
            <person name="Kim C.-K."/>
            <person name="Kim J.S."/>
            <person name="Ahn B.O."/>
            <person name="Rhee S.Y."/>
            <person name="Sohng J.K."/>
        </authorList>
    </citation>
    <scope>NUCLEOTIDE SEQUENCE</scope>
    <source>
        <tissue evidence="2">Leaf</tissue>
    </source>
</reference>
<evidence type="ECO:0000313" key="3">
    <source>
        <dbReference type="Proteomes" id="UP000634136"/>
    </source>
</evidence>
<feature type="region of interest" description="Disordered" evidence="1">
    <location>
        <begin position="10"/>
        <end position="51"/>
    </location>
</feature>
<feature type="compositionally biased region" description="Polar residues" evidence="1">
    <location>
        <begin position="10"/>
        <end position="34"/>
    </location>
</feature>
<accession>A0A834XAH4</accession>
<comment type="caution">
    <text evidence="2">The sequence shown here is derived from an EMBL/GenBank/DDBJ whole genome shotgun (WGS) entry which is preliminary data.</text>
</comment>
<protein>
    <submittedName>
        <fullName evidence="2">Uncharacterized protein</fullName>
    </submittedName>
</protein>
<dbReference type="EMBL" id="JAAIUW010000003">
    <property type="protein sequence ID" value="KAF7840133.1"/>
    <property type="molecule type" value="Genomic_DNA"/>
</dbReference>
<organism evidence="2 3">
    <name type="scientific">Senna tora</name>
    <dbReference type="NCBI Taxonomy" id="362788"/>
    <lineage>
        <taxon>Eukaryota</taxon>
        <taxon>Viridiplantae</taxon>
        <taxon>Streptophyta</taxon>
        <taxon>Embryophyta</taxon>
        <taxon>Tracheophyta</taxon>
        <taxon>Spermatophyta</taxon>
        <taxon>Magnoliopsida</taxon>
        <taxon>eudicotyledons</taxon>
        <taxon>Gunneridae</taxon>
        <taxon>Pentapetalae</taxon>
        <taxon>rosids</taxon>
        <taxon>fabids</taxon>
        <taxon>Fabales</taxon>
        <taxon>Fabaceae</taxon>
        <taxon>Caesalpinioideae</taxon>
        <taxon>Cassia clade</taxon>
        <taxon>Senna</taxon>
    </lineage>
</organism>
<dbReference type="Proteomes" id="UP000634136">
    <property type="component" value="Unassembled WGS sequence"/>
</dbReference>
<proteinExistence type="predicted"/>
<sequence>MTLYKKVRIQNAQGRQTSVTPSTGSQDATWSSGSIKYAARQTPPETMQRKRMHETVHMYARPLLESGAGIDGRGEEKDKKREIYHVQKFVWQKGGLWPIMTRG</sequence>
<gene>
    <name evidence="2" type="ORF">G2W53_008615</name>
</gene>
<evidence type="ECO:0000256" key="1">
    <source>
        <dbReference type="SAM" id="MobiDB-lite"/>
    </source>
</evidence>
<keyword evidence="3" id="KW-1185">Reference proteome</keyword>
<name>A0A834XAH4_9FABA</name>